<dbReference type="RefSeq" id="XP_048137938.1">
    <property type="nucleotide sequence ID" value="XM_048281981.1"/>
</dbReference>
<dbReference type="SUPFAM" id="SSF82153">
    <property type="entry name" value="FAS1 domain"/>
    <property type="match status" value="1"/>
</dbReference>
<dbReference type="Pfam" id="PF02469">
    <property type="entry name" value="Fasciclin"/>
    <property type="match status" value="1"/>
</dbReference>
<accession>A0ABM3HMW0</accession>
<proteinExistence type="inferred from homology"/>
<evidence type="ECO:0000256" key="1">
    <source>
        <dbReference type="ARBA" id="ARBA00007843"/>
    </source>
</evidence>
<dbReference type="Gene3D" id="2.30.180.10">
    <property type="entry name" value="FAS1 domain"/>
    <property type="match status" value="1"/>
</dbReference>
<dbReference type="PANTHER" id="PTHR37232">
    <property type="entry name" value="FASCICLIN DOMAIN PROTEIN"/>
    <property type="match status" value="1"/>
</dbReference>
<gene>
    <name evidence="5 6 7" type="primary">LOC115734626</name>
</gene>
<dbReference type="InterPro" id="IPR000782">
    <property type="entry name" value="FAS1_domain"/>
</dbReference>
<dbReference type="PANTHER" id="PTHR37232:SF2">
    <property type="entry name" value="FAS1 DOMAIN-CONTAINING PROTEIN"/>
    <property type="match status" value="1"/>
</dbReference>
<evidence type="ECO:0000313" key="5">
    <source>
        <dbReference type="RefSeq" id="XP_048137936.1"/>
    </source>
</evidence>
<feature type="domain" description="FAS1" evidence="3">
    <location>
        <begin position="41"/>
        <end position="182"/>
    </location>
</feature>
<dbReference type="RefSeq" id="XP_048137936.1">
    <property type="nucleotide sequence ID" value="XM_048281979.1"/>
</dbReference>
<evidence type="ECO:0000256" key="2">
    <source>
        <dbReference type="ARBA" id="ARBA00022974"/>
    </source>
</evidence>
<comment type="similarity">
    <text evidence="1">Belongs to the fasciclin-like AGP family.</text>
</comment>
<evidence type="ECO:0000259" key="3">
    <source>
        <dbReference type="PROSITE" id="PS50213"/>
    </source>
</evidence>
<dbReference type="Proteomes" id="UP000827889">
    <property type="component" value="Chromosome 7"/>
</dbReference>
<keyword evidence="2" id="KW-0325">Glycoprotein</keyword>
<dbReference type="GeneID" id="115734626"/>
<sequence length="199" mass="22137">MRRGYFVKNSIAFVCTVVSLCCFLILFLSTLRLPEVPSGKDAVRSQQTAKVGRFSENRHLVGTFGEMMVEMLPQDLAFTVFVPSEKAFGRDLRLNVKESFVAENINNTYAIVSRVLGFSAVPRALTSDMVPVGKEISHDSLSGFTLYISKAVYGKIIVNGVRSESLDRRKGEIVVHIMDGVVMDADFKQSVQPDYDEGR</sequence>
<evidence type="ECO:0000313" key="7">
    <source>
        <dbReference type="RefSeq" id="XP_048137938.1"/>
    </source>
</evidence>
<reference evidence="5 6" key="1">
    <citation type="submission" date="2025-05" db="UniProtKB">
        <authorList>
            <consortium name="RefSeq"/>
        </authorList>
    </citation>
    <scope>IDENTIFICATION</scope>
    <source>
        <tissue evidence="5 6">Leaf</tissue>
    </source>
</reference>
<evidence type="ECO:0000313" key="4">
    <source>
        <dbReference type="Proteomes" id="UP000827889"/>
    </source>
</evidence>
<keyword evidence="2" id="KW-0654">Proteoglycan</keyword>
<dbReference type="InterPro" id="IPR036378">
    <property type="entry name" value="FAS1_dom_sf"/>
</dbReference>
<keyword evidence="4" id="KW-1185">Reference proteome</keyword>
<evidence type="ECO:0000313" key="6">
    <source>
        <dbReference type="RefSeq" id="XP_048137937.1"/>
    </source>
</evidence>
<protein>
    <submittedName>
        <fullName evidence="5 6">Uncharacterized protein LOC115734626 isoform X1</fullName>
    </submittedName>
</protein>
<organism evidence="4 7">
    <name type="scientific">Rhodamnia argentea</name>
    <dbReference type="NCBI Taxonomy" id="178133"/>
    <lineage>
        <taxon>Eukaryota</taxon>
        <taxon>Viridiplantae</taxon>
        <taxon>Streptophyta</taxon>
        <taxon>Embryophyta</taxon>
        <taxon>Tracheophyta</taxon>
        <taxon>Spermatophyta</taxon>
        <taxon>Magnoliopsida</taxon>
        <taxon>eudicotyledons</taxon>
        <taxon>Gunneridae</taxon>
        <taxon>Pentapetalae</taxon>
        <taxon>rosids</taxon>
        <taxon>malvids</taxon>
        <taxon>Myrtales</taxon>
        <taxon>Myrtaceae</taxon>
        <taxon>Myrtoideae</taxon>
        <taxon>Myrteae</taxon>
        <taxon>Australasian group</taxon>
        <taxon>Rhodamnia</taxon>
    </lineage>
</organism>
<name>A0ABM3HMW0_9MYRT</name>
<dbReference type="PROSITE" id="PS50213">
    <property type="entry name" value="FAS1"/>
    <property type="match status" value="1"/>
</dbReference>
<dbReference type="RefSeq" id="XP_048137937.1">
    <property type="nucleotide sequence ID" value="XM_048281980.1"/>
</dbReference>